<feature type="region of interest" description="Disordered" evidence="1">
    <location>
        <begin position="280"/>
        <end position="303"/>
    </location>
</feature>
<accession>A0ABD1B0M9</accession>
<protein>
    <recommendedName>
        <fullName evidence="4">DUF506 family protein</fullName>
    </recommendedName>
</protein>
<proteinExistence type="predicted"/>
<dbReference type="PANTHER" id="PTHR31579:SF14">
    <property type="entry name" value="RNA POLYMERASE SUBUNIT BETA-BETA PROTEIN, PUTATIVE (DUF506)-RELATED"/>
    <property type="match status" value="1"/>
</dbReference>
<dbReference type="PANTHER" id="PTHR31579">
    <property type="entry name" value="OS03G0796600 PROTEIN"/>
    <property type="match status" value="1"/>
</dbReference>
<dbReference type="EMBL" id="JBANAX010000363">
    <property type="protein sequence ID" value="KAL1212532.1"/>
    <property type="molecule type" value="Genomic_DNA"/>
</dbReference>
<dbReference type="Pfam" id="PF04720">
    <property type="entry name" value="PDDEXK_6"/>
    <property type="match status" value="1"/>
</dbReference>
<evidence type="ECO:0000313" key="2">
    <source>
        <dbReference type="EMBL" id="KAL1212532.1"/>
    </source>
</evidence>
<organism evidence="2 3">
    <name type="scientific">Cardamine amara subsp. amara</name>
    <dbReference type="NCBI Taxonomy" id="228776"/>
    <lineage>
        <taxon>Eukaryota</taxon>
        <taxon>Viridiplantae</taxon>
        <taxon>Streptophyta</taxon>
        <taxon>Embryophyta</taxon>
        <taxon>Tracheophyta</taxon>
        <taxon>Spermatophyta</taxon>
        <taxon>Magnoliopsida</taxon>
        <taxon>eudicotyledons</taxon>
        <taxon>Gunneridae</taxon>
        <taxon>Pentapetalae</taxon>
        <taxon>rosids</taxon>
        <taxon>malvids</taxon>
        <taxon>Brassicales</taxon>
        <taxon>Brassicaceae</taxon>
        <taxon>Cardamineae</taxon>
        <taxon>Cardamine</taxon>
    </lineage>
</organism>
<evidence type="ECO:0000313" key="3">
    <source>
        <dbReference type="Proteomes" id="UP001558713"/>
    </source>
</evidence>
<name>A0ABD1B0M9_CARAN</name>
<evidence type="ECO:0000256" key="1">
    <source>
        <dbReference type="SAM" id="MobiDB-lite"/>
    </source>
</evidence>
<gene>
    <name evidence="2" type="ORF">V5N11_036105</name>
</gene>
<reference evidence="2 3" key="1">
    <citation type="submission" date="2024-04" db="EMBL/GenBank/DDBJ databases">
        <title>Genome assembly C_amara_ONT_v2.</title>
        <authorList>
            <person name="Yant L."/>
            <person name="Moore C."/>
            <person name="Slenker M."/>
        </authorList>
    </citation>
    <scope>NUCLEOTIDE SEQUENCE [LARGE SCALE GENOMIC DNA]</scope>
    <source>
        <tissue evidence="2">Leaf</tissue>
    </source>
</reference>
<sequence>MPFRMRVQPVNANGAAEEQQAMTQVPTSRLMRLFERPFSLRNLACGESSLSRGNSGEFEPSSVCLREMVERYMEDPDNENETPCAVRNRMNCFSGSGTDDSSDEEDAESCKPLRYLKSLVRCVNISERDLMTSATGIFENENMYYPKYESKLQIIANELVFFGYDAAVCKSKWEKTKLNSCTCPPAGEYEYLDVMIGGERVLIDIDFQSKFEIARPTKTYKKISQTLPKVFVGQVDRLKRIVTVVSKAAKQSMKKKGLLMPPWRRPEFVLAKWVSPHVRANQAQAEDEPNGNNGGFKTSLGKK</sequence>
<dbReference type="Proteomes" id="UP001558713">
    <property type="component" value="Unassembled WGS sequence"/>
</dbReference>
<comment type="caution">
    <text evidence="2">The sequence shown here is derived from an EMBL/GenBank/DDBJ whole genome shotgun (WGS) entry which is preliminary data.</text>
</comment>
<keyword evidence="3" id="KW-1185">Reference proteome</keyword>
<dbReference type="NCBIfam" id="TIGR01615">
    <property type="entry name" value="A_thal_3542"/>
    <property type="match status" value="1"/>
</dbReference>
<dbReference type="AlphaFoldDB" id="A0ABD1B0M9"/>
<evidence type="ECO:0008006" key="4">
    <source>
        <dbReference type="Google" id="ProtNLM"/>
    </source>
</evidence>
<dbReference type="InterPro" id="IPR006502">
    <property type="entry name" value="PDDEXK-like"/>
</dbReference>